<evidence type="ECO:0000313" key="10">
    <source>
        <dbReference type="Proteomes" id="UP000252415"/>
    </source>
</evidence>
<keyword evidence="3" id="KW-1003">Cell membrane</keyword>
<evidence type="ECO:0000256" key="3">
    <source>
        <dbReference type="ARBA" id="ARBA00022475"/>
    </source>
</evidence>
<feature type="domain" description="ABC transmembrane type-1" evidence="8">
    <location>
        <begin position="92"/>
        <end position="309"/>
    </location>
</feature>
<evidence type="ECO:0000256" key="2">
    <source>
        <dbReference type="ARBA" id="ARBA00022448"/>
    </source>
</evidence>
<protein>
    <submittedName>
        <fullName evidence="9">Putative aldouronate transport system permease protein</fullName>
    </submittedName>
</protein>
<evidence type="ECO:0000313" key="9">
    <source>
        <dbReference type="EMBL" id="RCW48891.1"/>
    </source>
</evidence>
<feature type="transmembrane region" description="Helical" evidence="7">
    <location>
        <begin position="138"/>
        <end position="159"/>
    </location>
</feature>
<keyword evidence="10" id="KW-1185">Reference proteome</keyword>
<dbReference type="InterPro" id="IPR000515">
    <property type="entry name" value="MetI-like"/>
</dbReference>
<name>A0A368W416_9BACL</name>
<dbReference type="PANTHER" id="PTHR43227">
    <property type="entry name" value="BLL4140 PROTEIN"/>
    <property type="match status" value="1"/>
</dbReference>
<sequence length="323" mass="35831">MKDSVALRTRTPDTDVRKKGGAFLTEIRKHGLLYLLTLPGILLIFVFSYLPMGGIVIAFQNFNAIKGIAGSEFVGFKNFEFFIQSNEVLHVIFNTLFLNALFILFGTCASVAIAVMFSELGGKWFKRIVQSLVTLPNFLSWTVIAMFVTALLSSDTGMLNKWLISFGFEPISFFNEPAIWPIILVLIKIWQGAGFGAIVYLATITGINPDIYESASIDGASRWKKIRYITLPLLKPTVILMMLLAMGGIFYGDFGMIYAIVGRNVLLYPTTDVIDTYVFRALMELNDMGMAAAVGVFQSLVGFILVITVNQLARKFSPDSALF</sequence>
<dbReference type="Pfam" id="PF00528">
    <property type="entry name" value="BPD_transp_1"/>
    <property type="match status" value="1"/>
</dbReference>
<gene>
    <name evidence="9" type="ORF">DFP97_10575</name>
</gene>
<comment type="similarity">
    <text evidence="7">Belongs to the binding-protein-dependent transport system permease family.</text>
</comment>
<keyword evidence="2 7" id="KW-0813">Transport</keyword>
<dbReference type="GO" id="GO:0055085">
    <property type="term" value="P:transmembrane transport"/>
    <property type="evidence" value="ECO:0007669"/>
    <property type="project" value="InterPro"/>
</dbReference>
<feature type="transmembrane region" description="Helical" evidence="7">
    <location>
        <begin position="32"/>
        <end position="50"/>
    </location>
</feature>
<dbReference type="PANTHER" id="PTHR43227:SF11">
    <property type="entry name" value="BLL4140 PROTEIN"/>
    <property type="match status" value="1"/>
</dbReference>
<dbReference type="GO" id="GO:0005886">
    <property type="term" value="C:plasma membrane"/>
    <property type="evidence" value="ECO:0007669"/>
    <property type="project" value="UniProtKB-SubCell"/>
</dbReference>
<keyword evidence="5 7" id="KW-1133">Transmembrane helix</keyword>
<dbReference type="Gene3D" id="1.10.3720.10">
    <property type="entry name" value="MetI-like"/>
    <property type="match status" value="1"/>
</dbReference>
<dbReference type="EMBL" id="QPJD01000005">
    <property type="protein sequence ID" value="RCW48891.1"/>
    <property type="molecule type" value="Genomic_DNA"/>
</dbReference>
<dbReference type="CDD" id="cd06261">
    <property type="entry name" value="TM_PBP2"/>
    <property type="match status" value="1"/>
</dbReference>
<comment type="caution">
    <text evidence="9">The sequence shown here is derived from an EMBL/GenBank/DDBJ whole genome shotgun (WGS) entry which is preliminary data.</text>
</comment>
<feature type="transmembrane region" description="Helical" evidence="7">
    <location>
        <begin position="288"/>
        <end position="309"/>
    </location>
</feature>
<dbReference type="PROSITE" id="PS50928">
    <property type="entry name" value="ABC_TM1"/>
    <property type="match status" value="1"/>
</dbReference>
<accession>A0A368W416</accession>
<reference evidence="9 10" key="1">
    <citation type="submission" date="2018-07" db="EMBL/GenBank/DDBJ databases">
        <title>Genomic Encyclopedia of Type Strains, Phase III (KMG-III): the genomes of soil and plant-associated and newly described type strains.</title>
        <authorList>
            <person name="Whitman W."/>
        </authorList>
    </citation>
    <scope>NUCLEOTIDE SEQUENCE [LARGE SCALE GENOMIC DNA]</scope>
    <source>
        <strain evidence="9 10">CECT 7506</strain>
    </source>
</reference>
<dbReference type="OrthoDB" id="9785836at2"/>
<dbReference type="RefSeq" id="WP_114379653.1">
    <property type="nucleotide sequence ID" value="NZ_QPJD01000005.1"/>
</dbReference>
<dbReference type="SUPFAM" id="SSF161098">
    <property type="entry name" value="MetI-like"/>
    <property type="match status" value="1"/>
</dbReference>
<comment type="subcellular location">
    <subcellularLocation>
        <location evidence="1 7">Cell membrane</location>
        <topology evidence="1 7">Multi-pass membrane protein</topology>
    </subcellularLocation>
</comment>
<dbReference type="InterPro" id="IPR050809">
    <property type="entry name" value="UgpAE/MalFG_permease"/>
</dbReference>
<evidence type="ECO:0000256" key="1">
    <source>
        <dbReference type="ARBA" id="ARBA00004651"/>
    </source>
</evidence>
<feature type="transmembrane region" description="Helical" evidence="7">
    <location>
        <begin position="96"/>
        <end position="117"/>
    </location>
</feature>
<feature type="transmembrane region" description="Helical" evidence="7">
    <location>
        <begin position="237"/>
        <end position="261"/>
    </location>
</feature>
<evidence type="ECO:0000259" key="8">
    <source>
        <dbReference type="PROSITE" id="PS50928"/>
    </source>
</evidence>
<evidence type="ECO:0000256" key="5">
    <source>
        <dbReference type="ARBA" id="ARBA00022989"/>
    </source>
</evidence>
<evidence type="ECO:0000256" key="6">
    <source>
        <dbReference type="ARBA" id="ARBA00023136"/>
    </source>
</evidence>
<evidence type="ECO:0000256" key="7">
    <source>
        <dbReference type="RuleBase" id="RU363032"/>
    </source>
</evidence>
<dbReference type="AlphaFoldDB" id="A0A368W416"/>
<proteinExistence type="inferred from homology"/>
<keyword evidence="4 7" id="KW-0812">Transmembrane</keyword>
<evidence type="ECO:0000256" key="4">
    <source>
        <dbReference type="ARBA" id="ARBA00022692"/>
    </source>
</evidence>
<organism evidence="9 10">
    <name type="scientific">Paenibacillus prosopidis</name>
    <dbReference type="NCBI Taxonomy" id="630520"/>
    <lineage>
        <taxon>Bacteria</taxon>
        <taxon>Bacillati</taxon>
        <taxon>Bacillota</taxon>
        <taxon>Bacilli</taxon>
        <taxon>Bacillales</taxon>
        <taxon>Paenibacillaceae</taxon>
        <taxon>Paenibacillus</taxon>
    </lineage>
</organism>
<feature type="transmembrane region" description="Helical" evidence="7">
    <location>
        <begin position="179"/>
        <end position="202"/>
    </location>
</feature>
<keyword evidence="6 7" id="KW-0472">Membrane</keyword>
<dbReference type="Proteomes" id="UP000252415">
    <property type="component" value="Unassembled WGS sequence"/>
</dbReference>
<dbReference type="InterPro" id="IPR035906">
    <property type="entry name" value="MetI-like_sf"/>
</dbReference>